<feature type="region of interest" description="Disordered" evidence="1">
    <location>
        <begin position="1"/>
        <end position="36"/>
    </location>
</feature>
<feature type="compositionally biased region" description="Low complexity" evidence="1">
    <location>
        <begin position="9"/>
        <end position="24"/>
    </location>
</feature>
<keyword evidence="3" id="KW-1185">Reference proteome</keyword>
<organism evidence="2 3">
    <name type="scientific">Ceraceosorus guamensis</name>
    <dbReference type="NCBI Taxonomy" id="1522189"/>
    <lineage>
        <taxon>Eukaryota</taxon>
        <taxon>Fungi</taxon>
        <taxon>Dikarya</taxon>
        <taxon>Basidiomycota</taxon>
        <taxon>Ustilaginomycotina</taxon>
        <taxon>Exobasidiomycetes</taxon>
        <taxon>Ceraceosorales</taxon>
        <taxon>Ceraceosoraceae</taxon>
        <taxon>Ceraceosorus</taxon>
    </lineage>
</organism>
<reference evidence="2 3" key="1">
    <citation type="journal article" date="2018" name="Mol. Biol. Evol.">
        <title>Broad Genomic Sampling Reveals a Smut Pathogenic Ancestry of the Fungal Clade Ustilaginomycotina.</title>
        <authorList>
            <person name="Kijpornyongpan T."/>
            <person name="Mondo S.J."/>
            <person name="Barry K."/>
            <person name="Sandor L."/>
            <person name="Lee J."/>
            <person name="Lipzen A."/>
            <person name="Pangilinan J."/>
            <person name="LaButti K."/>
            <person name="Hainaut M."/>
            <person name="Henrissat B."/>
            <person name="Grigoriev I.V."/>
            <person name="Spatafora J.W."/>
            <person name="Aime M.C."/>
        </authorList>
    </citation>
    <scope>NUCLEOTIDE SEQUENCE [LARGE SCALE GENOMIC DNA]</scope>
    <source>
        <strain evidence="2 3">MCA 4658</strain>
    </source>
</reference>
<proteinExistence type="predicted"/>
<gene>
    <name evidence="2" type="ORF">IE81DRAFT_246894</name>
</gene>
<dbReference type="InParanoid" id="A0A316VSM2"/>
<name>A0A316VSM2_9BASI</name>
<dbReference type="AlphaFoldDB" id="A0A316VSM2"/>
<dbReference type="GeneID" id="37033145"/>
<dbReference type="EMBL" id="KZ819433">
    <property type="protein sequence ID" value="PWN40038.1"/>
    <property type="molecule type" value="Genomic_DNA"/>
</dbReference>
<evidence type="ECO:0000313" key="3">
    <source>
        <dbReference type="Proteomes" id="UP000245783"/>
    </source>
</evidence>
<evidence type="ECO:0000313" key="2">
    <source>
        <dbReference type="EMBL" id="PWN40038.1"/>
    </source>
</evidence>
<sequence length="221" mass="24928">MYAVSRPASDFSPGSGPSSDTTTTMNPDDWDPTPRATYADQRTDTLAVSYDWGISLLRPYSKIIDPRARHLIKVAILHYHVFLEKNTSDINNVSFGHQAVANSRICQVMNAQGTSSKKEHVFVIDLDSRRLDTHKTVREHPFEDVKVWHIQTRVFQQNGSAHEAGRERWSDRLLHVHLDATTVWTNHYNAGLEYIDIGSLTKFSHEASANRSAEDSAVGEP</sequence>
<evidence type="ECO:0000256" key="1">
    <source>
        <dbReference type="SAM" id="MobiDB-lite"/>
    </source>
</evidence>
<dbReference type="Proteomes" id="UP000245783">
    <property type="component" value="Unassembled WGS sequence"/>
</dbReference>
<protein>
    <submittedName>
        <fullName evidence="2">Uncharacterized protein</fullName>
    </submittedName>
</protein>
<dbReference type="RefSeq" id="XP_025367198.1">
    <property type="nucleotide sequence ID" value="XM_025511275.1"/>
</dbReference>
<accession>A0A316VSM2</accession>